<evidence type="ECO:0000313" key="2">
    <source>
        <dbReference type="Proteomes" id="UP001500782"/>
    </source>
</evidence>
<keyword evidence="2" id="KW-1185">Reference proteome</keyword>
<accession>A0ABP3FZP7</accession>
<gene>
    <name evidence="1" type="ORF">GCM10008967_20190</name>
</gene>
<dbReference type="Proteomes" id="UP001500782">
    <property type="component" value="Unassembled WGS sequence"/>
</dbReference>
<comment type="caution">
    <text evidence="1">The sequence shown here is derived from an EMBL/GenBank/DDBJ whole genome shotgun (WGS) entry which is preliminary data.</text>
</comment>
<name>A0ABP3FZP7_9BACI</name>
<sequence>MKKGMAYLFLMLTLSYLLFSILATSFGTNNQMIAYLLAMIVTHFILEKNGWLAELLYKSPDKPKLPEPNREPKKIIVHDHPKVTSITKNQSKKYNEMIHSVHLGEKFNINYNKNKYLIKPTKNGYILTREEDGYTQVFKSVEDLFAKGKIDNQYVKDVINHIN</sequence>
<dbReference type="EMBL" id="BAAADJ010000021">
    <property type="protein sequence ID" value="GAA0329665.1"/>
    <property type="molecule type" value="Genomic_DNA"/>
</dbReference>
<reference evidence="2" key="1">
    <citation type="journal article" date="2019" name="Int. J. Syst. Evol. Microbiol.">
        <title>The Global Catalogue of Microorganisms (GCM) 10K type strain sequencing project: providing services to taxonomists for standard genome sequencing and annotation.</title>
        <authorList>
            <consortium name="The Broad Institute Genomics Platform"/>
            <consortium name="The Broad Institute Genome Sequencing Center for Infectious Disease"/>
            <person name="Wu L."/>
            <person name="Ma J."/>
        </authorList>
    </citation>
    <scope>NUCLEOTIDE SEQUENCE [LARGE SCALE GENOMIC DNA]</scope>
    <source>
        <strain evidence="2">JCM 9731</strain>
    </source>
</reference>
<evidence type="ECO:0000313" key="1">
    <source>
        <dbReference type="EMBL" id="GAA0329665.1"/>
    </source>
</evidence>
<dbReference type="RefSeq" id="WP_343798715.1">
    <property type="nucleotide sequence ID" value="NZ_BAAADJ010000021.1"/>
</dbReference>
<protein>
    <submittedName>
        <fullName evidence="1">Uncharacterized protein</fullName>
    </submittedName>
</protein>
<organism evidence="1 2">
    <name type="scientific">Bacillus carboniphilus</name>
    <dbReference type="NCBI Taxonomy" id="86663"/>
    <lineage>
        <taxon>Bacteria</taxon>
        <taxon>Bacillati</taxon>
        <taxon>Bacillota</taxon>
        <taxon>Bacilli</taxon>
        <taxon>Bacillales</taxon>
        <taxon>Bacillaceae</taxon>
        <taxon>Bacillus</taxon>
    </lineage>
</organism>
<proteinExistence type="predicted"/>